<keyword evidence="1" id="KW-1133">Transmembrane helix</keyword>
<feature type="transmembrane region" description="Helical" evidence="1">
    <location>
        <begin position="110"/>
        <end position="127"/>
    </location>
</feature>
<dbReference type="Proteomes" id="UP000095283">
    <property type="component" value="Unplaced"/>
</dbReference>
<organism evidence="2 3">
    <name type="scientific">Heterorhabditis bacteriophora</name>
    <name type="common">Entomopathogenic nematode worm</name>
    <dbReference type="NCBI Taxonomy" id="37862"/>
    <lineage>
        <taxon>Eukaryota</taxon>
        <taxon>Metazoa</taxon>
        <taxon>Ecdysozoa</taxon>
        <taxon>Nematoda</taxon>
        <taxon>Chromadorea</taxon>
        <taxon>Rhabditida</taxon>
        <taxon>Rhabditina</taxon>
        <taxon>Rhabditomorpha</taxon>
        <taxon>Strongyloidea</taxon>
        <taxon>Heterorhabditidae</taxon>
        <taxon>Heterorhabditis</taxon>
    </lineage>
</organism>
<sequence length="128" mass="15080">MIEKERRRGIRDKGHIAKKSIKIMKKLAELGHSSISSSSSNDWRKDRNLMDYSEKKMREALLAMILDKRTEKRTQHKISCSDTLIVDANNLARYKFVGPTIQFAKWQNNTCVITYIYLFICLFIYLFI</sequence>
<accession>A0A1I7WTF2</accession>
<evidence type="ECO:0000313" key="3">
    <source>
        <dbReference type="WBParaSite" id="Hba_08441"/>
    </source>
</evidence>
<name>A0A1I7WTF2_HETBA</name>
<evidence type="ECO:0000256" key="1">
    <source>
        <dbReference type="SAM" id="Phobius"/>
    </source>
</evidence>
<keyword evidence="1" id="KW-0812">Transmembrane</keyword>
<reference evidence="3" key="1">
    <citation type="submission" date="2016-11" db="UniProtKB">
        <authorList>
            <consortium name="WormBaseParasite"/>
        </authorList>
    </citation>
    <scope>IDENTIFICATION</scope>
</reference>
<proteinExistence type="predicted"/>
<keyword evidence="2" id="KW-1185">Reference proteome</keyword>
<dbReference type="AlphaFoldDB" id="A0A1I7WTF2"/>
<protein>
    <submittedName>
        <fullName evidence="3">Uncharacterized protein</fullName>
    </submittedName>
</protein>
<dbReference type="WBParaSite" id="Hba_08441">
    <property type="protein sequence ID" value="Hba_08441"/>
    <property type="gene ID" value="Hba_08441"/>
</dbReference>
<evidence type="ECO:0000313" key="2">
    <source>
        <dbReference type="Proteomes" id="UP000095283"/>
    </source>
</evidence>
<keyword evidence="1" id="KW-0472">Membrane</keyword>